<comment type="caution">
    <text evidence="1">The sequence shown here is derived from an EMBL/GenBank/DDBJ whole genome shotgun (WGS) entry which is preliminary data.</text>
</comment>
<keyword evidence="2" id="KW-1185">Reference proteome</keyword>
<name>A0AA35TPC3_GEOBA</name>
<organism evidence="1 2">
    <name type="scientific">Geodia barretti</name>
    <name type="common">Barrett's horny sponge</name>
    <dbReference type="NCBI Taxonomy" id="519541"/>
    <lineage>
        <taxon>Eukaryota</taxon>
        <taxon>Metazoa</taxon>
        <taxon>Porifera</taxon>
        <taxon>Demospongiae</taxon>
        <taxon>Heteroscleromorpha</taxon>
        <taxon>Tetractinellida</taxon>
        <taxon>Astrophorina</taxon>
        <taxon>Geodiidae</taxon>
        <taxon>Geodia</taxon>
    </lineage>
</organism>
<dbReference type="EMBL" id="CASHTH010003922">
    <property type="protein sequence ID" value="CAI8051348.1"/>
    <property type="molecule type" value="Genomic_DNA"/>
</dbReference>
<feature type="non-terminal residue" evidence="1">
    <location>
        <position position="1"/>
    </location>
</feature>
<reference evidence="1" key="1">
    <citation type="submission" date="2023-03" db="EMBL/GenBank/DDBJ databases">
        <authorList>
            <person name="Steffen K."/>
            <person name="Cardenas P."/>
        </authorList>
    </citation>
    <scope>NUCLEOTIDE SEQUENCE</scope>
</reference>
<evidence type="ECO:0000313" key="1">
    <source>
        <dbReference type="EMBL" id="CAI8051348.1"/>
    </source>
</evidence>
<protein>
    <submittedName>
        <fullName evidence="1">Uncharacterized protein</fullName>
    </submittedName>
</protein>
<accession>A0AA35TPC3</accession>
<proteinExistence type="predicted"/>
<sequence length="63" mass="6972">MSCSLTRCPRAVWVLPPPCPSLPYYLLSSHTLSLATLSLSREQFVSKLLMYGSAVVAEEVCRL</sequence>
<gene>
    <name evidence="1" type="ORF">GBAR_LOCUS28123</name>
</gene>
<dbReference type="Proteomes" id="UP001174909">
    <property type="component" value="Unassembled WGS sequence"/>
</dbReference>
<dbReference type="AlphaFoldDB" id="A0AA35TPC3"/>
<evidence type="ECO:0000313" key="2">
    <source>
        <dbReference type="Proteomes" id="UP001174909"/>
    </source>
</evidence>